<feature type="transmembrane region" description="Helical" evidence="1">
    <location>
        <begin position="385"/>
        <end position="405"/>
    </location>
</feature>
<evidence type="ECO:0000256" key="1">
    <source>
        <dbReference type="SAM" id="Phobius"/>
    </source>
</evidence>
<feature type="transmembrane region" description="Helical" evidence="1">
    <location>
        <begin position="465"/>
        <end position="485"/>
    </location>
</feature>
<accession>A0ABV6DD85</accession>
<dbReference type="RefSeq" id="WP_261522813.1">
    <property type="nucleotide sequence ID" value="NZ_JAODNW010000045.1"/>
</dbReference>
<feature type="transmembrane region" description="Helical" evidence="1">
    <location>
        <begin position="167"/>
        <end position="185"/>
    </location>
</feature>
<feature type="transmembrane region" description="Helical" evidence="1">
    <location>
        <begin position="142"/>
        <end position="161"/>
    </location>
</feature>
<dbReference type="EMBL" id="JBHLXD010000065">
    <property type="protein sequence ID" value="MFC0210606.1"/>
    <property type="molecule type" value="Genomic_DNA"/>
</dbReference>
<keyword evidence="1" id="KW-0812">Transmembrane</keyword>
<evidence type="ECO:0000313" key="3">
    <source>
        <dbReference type="EMBL" id="MFC0210606.1"/>
    </source>
</evidence>
<keyword evidence="1" id="KW-0472">Membrane</keyword>
<feature type="transmembrane region" description="Helical" evidence="1">
    <location>
        <begin position="412"/>
        <end position="445"/>
    </location>
</feature>
<feature type="transmembrane region" description="Helical" evidence="1">
    <location>
        <begin position="353"/>
        <end position="373"/>
    </location>
</feature>
<feature type="transmembrane region" description="Helical" evidence="1">
    <location>
        <begin position="57"/>
        <end position="80"/>
    </location>
</feature>
<feature type="transmembrane region" description="Helical" evidence="1">
    <location>
        <begin position="107"/>
        <end position="130"/>
    </location>
</feature>
<feature type="transmembrane region" description="Helical" evidence="1">
    <location>
        <begin position="258"/>
        <end position="281"/>
    </location>
</feature>
<sequence>MLASLGGALLEMLHPVPFFWVALGVVSGIFVGAIPGLSGGMLIVLVMPLTFYMDHTLALILMVGIYVGSVAGGLISATLLRMPGTPSSVVTTFDGYPMARGGQPARALALGISASLFGGFVAGFFLVVLSPPLSRWATSFGPWEYFGLVLMALVLIAAISQGSMVKGLISGALGLLAAMPGLNASDGQLRLTFGFHQMDAGFALLPVLLGVFVVSQIIRDAMDGDKVPEAVDVSRNIVLLEAAAWVRHAWNMLRSALIGTWIGILPGVGASISSMVAYGVARTVSRRPDAFGKGSEEGVVASESANNANVGGALIPLVTMGIPGSPIDAFLLGALLLHNIQPGPLLFQTNGDLVWAIIAAYLVGNVLMFLVMSTTVRFTARLANINPAVLLPAIFVFCIIGAYALSNRLFDVWVMIGFGILGFLLQRAAFPLGAFVIGFVLSPIFEAELRSAVMSSGGTIWELFTRPIALTFIAVAVLVLFLPLLRGLRRRPGDGPDEAGQTRQSKP</sequence>
<comment type="caution">
    <text evidence="3">The sequence shown here is derived from an EMBL/GenBank/DDBJ whole genome shotgun (WGS) entry which is preliminary data.</text>
</comment>
<dbReference type="Pfam" id="PF01970">
    <property type="entry name" value="TctA"/>
    <property type="match status" value="1"/>
</dbReference>
<feature type="transmembrane region" description="Helical" evidence="1">
    <location>
        <begin position="20"/>
        <end position="45"/>
    </location>
</feature>
<dbReference type="PANTHER" id="PTHR35342">
    <property type="entry name" value="TRICARBOXYLIC TRANSPORT PROTEIN"/>
    <property type="match status" value="1"/>
</dbReference>
<protein>
    <submittedName>
        <fullName evidence="3">Tripartite tricarboxylate transporter permease</fullName>
    </submittedName>
</protein>
<dbReference type="PANTHER" id="PTHR35342:SF5">
    <property type="entry name" value="TRICARBOXYLIC TRANSPORT PROTEIN"/>
    <property type="match status" value="1"/>
</dbReference>
<evidence type="ECO:0000259" key="2">
    <source>
        <dbReference type="Pfam" id="PF01970"/>
    </source>
</evidence>
<evidence type="ECO:0000313" key="4">
    <source>
        <dbReference type="Proteomes" id="UP001589755"/>
    </source>
</evidence>
<proteinExistence type="predicted"/>
<reference evidence="3 4" key="1">
    <citation type="submission" date="2024-09" db="EMBL/GenBank/DDBJ databases">
        <authorList>
            <person name="Sun Q."/>
            <person name="Mori K."/>
        </authorList>
    </citation>
    <scope>NUCLEOTIDE SEQUENCE [LARGE SCALE GENOMIC DNA]</scope>
    <source>
        <strain evidence="3 4">CCM 8543</strain>
    </source>
</reference>
<feature type="transmembrane region" description="Helical" evidence="1">
    <location>
        <begin position="197"/>
        <end position="218"/>
    </location>
</feature>
<keyword evidence="4" id="KW-1185">Reference proteome</keyword>
<dbReference type="InterPro" id="IPR002823">
    <property type="entry name" value="DUF112_TM"/>
</dbReference>
<name>A0ABV6DD85_9HYPH</name>
<keyword evidence="1" id="KW-1133">Transmembrane helix</keyword>
<feature type="domain" description="DUF112" evidence="2">
    <location>
        <begin position="19"/>
        <end position="436"/>
    </location>
</feature>
<dbReference type="Proteomes" id="UP001589755">
    <property type="component" value="Unassembled WGS sequence"/>
</dbReference>
<gene>
    <name evidence="3" type="ORF">ACFFJ2_19650</name>
</gene>
<organism evidence="3 4">
    <name type="scientific">Chelativorans intermedius</name>
    <dbReference type="NCBI Taxonomy" id="515947"/>
    <lineage>
        <taxon>Bacteria</taxon>
        <taxon>Pseudomonadati</taxon>
        <taxon>Pseudomonadota</taxon>
        <taxon>Alphaproteobacteria</taxon>
        <taxon>Hyphomicrobiales</taxon>
        <taxon>Phyllobacteriaceae</taxon>
        <taxon>Chelativorans</taxon>
    </lineage>
</organism>